<dbReference type="FunFam" id="3.30.300.110:FF:000001">
    <property type="entry name" value="tRNA (guanine(37)-N1)-methyltransferase"/>
    <property type="match status" value="1"/>
</dbReference>
<name>A0A1D2VDD9_9ASCO</name>
<dbReference type="EMBL" id="KV454485">
    <property type="protein sequence ID" value="ODV59655.1"/>
    <property type="molecule type" value="Genomic_DNA"/>
</dbReference>
<evidence type="ECO:0000256" key="7">
    <source>
        <dbReference type="ARBA" id="ARBA00023128"/>
    </source>
</evidence>
<dbReference type="InterPro" id="IPR056744">
    <property type="entry name" value="TRM5/TYW2-like_N"/>
</dbReference>
<dbReference type="GO" id="GO:0052906">
    <property type="term" value="F:tRNA (guanine(37)-N1)-methyltransferase activity"/>
    <property type="evidence" value="ECO:0007669"/>
    <property type="project" value="UniProtKB-UniRule"/>
</dbReference>
<dbReference type="PROSITE" id="PS51684">
    <property type="entry name" value="SAM_MT_TRM5_TYW2"/>
    <property type="match status" value="1"/>
</dbReference>
<sequence length="470" mass="54648">MTTSAPHELSLSETYLPPVNKNMRHLDRSFFYKEVPLVALYFEDPKLINDFIKNHKDVLLGVRSVPNLVKVPNIKELLTKNDIKTTNLHELKSQVSTEIFHYLTANQTLLFPYTLKLDYSFWKTDEILNAILPIQNEENPPSSFTTTGHIAHMNLKEEYLPYKNLIGQVILDKTKAIKTVVTKTNSIETKFRTFPMEIIAGENNFDVEQKESNCIFRFNFEKVYWNSRLHTEHDRLINLFQPNQLICDVMAGVGPFAIPAAKKKCVVLANDLNPESFKYLKINNKLNKTEKFVQCYNLDGNDFIKNCTQNLIVFLSKHFDNTIIVKKEIRNKKQKKNDGEISHLETIKLKIPNFYSHFIMNLPDSALEFLPSFIGCYSDINYQKLIQSDASFKLPYIHVYCFEKFSPSEKPEPSIEELQQRIYLKIINLLNCKKIDAKFHLVRKVAPTKPMFCVSFLLPECVAFKKHFNS</sequence>
<evidence type="ECO:0000256" key="3">
    <source>
        <dbReference type="ARBA" id="ARBA00022603"/>
    </source>
</evidence>
<keyword evidence="4 10" id="KW-0808">Transferase</keyword>
<dbReference type="PANTHER" id="PTHR23245:SF36">
    <property type="entry name" value="TRNA (GUANINE(37)-N1)-METHYLTRANSFERASE"/>
    <property type="match status" value="1"/>
</dbReference>
<dbReference type="GO" id="GO:0070901">
    <property type="term" value="P:mitochondrial tRNA methylation"/>
    <property type="evidence" value="ECO:0007669"/>
    <property type="project" value="EnsemblFungi"/>
</dbReference>
<proteinExistence type="inferred from homology"/>
<evidence type="ECO:0000259" key="11">
    <source>
        <dbReference type="PROSITE" id="PS51684"/>
    </source>
</evidence>
<organism evidence="12 13">
    <name type="scientific">Ascoidea rubescens DSM 1968</name>
    <dbReference type="NCBI Taxonomy" id="1344418"/>
    <lineage>
        <taxon>Eukaryota</taxon>
        <taxon>Fungi</taxon>
        <taxon>Dikarya</taxon>
        <taxon>Ascomycota</taxon>
        <taxon>Saccharomycotina</taxon>
        <taxon>Saccharomycetes</taxon>
        <taxon>Ascoideaceae</taxon>
        <taxon>Ascoidea</taxon>
    </lineage>
</organism>
<dbReference type="GO" id="GO:0005759">
    <property type="term" value="C:mitochondrial matrix"/>
    <property type="evidence" value="ECO:0007669"/>
    <property type="project" value="UniProtKB-SubCell"/>
</dbReference>
<feature type="domain" description="SAM-dependent methyltransferase TRM5/TYW2-type" evidence="11">
    <location>
        <begin position="144"/>
        <end position="460"/>
    </location>
</feature>
<reference evidence="13" key="1">
    <citation type="submission" date="2016-05" db="EMBL/GenBank/DDBJ databases">
        <title>Comparative genomics of biotechnologically important yeasts.</title>
        <authorList>
            <consortium name="DOE Joint Genome Institute"/>
            <person name="Riley R."/>
            <person name="Haridas S."/>
            <person name="Wolfe K.H."/>
            <person name="Lopes M.R."/>
            <person name="Hittinger C.T."/>
            <person name="Goker M."/>
            <person name="Salamov A."/>
            <person name="Wisecaver J."/>
            <person name="Long T.M."/>
            <person name="Aerts A.L."/>
            <person name="Barry K."/>
            <person name="Choi C."/>
            <person name="Clum A."/>
            <person name="Coughlan A.Y."/>
            <person name="Deshpande S."/>
            <person name="Douglass A.P."/>
            <person name="Hanson S.J."/>
            <person name="Klenk H.-P."/>
            <person name="Labutti K."/>
            <person name="Lapidus A."/>
            <person name="Lindquist E."/>
            <person name="Lipzen A."/>
            <person name="Meier-Kolthoff J.P."/>
            <person name="Ohm R.A."/>
            <person name="Otillar R.P."/>
            <person name="Pangilinan J."/>
            <person name="Peng Y."/>
            <person name="Rokas A."/>
            <person name="Rosa C.A."/>
            <person name="Scheuner C."/>
            <person name="Sibirny A.A."/>
            <person name="Slot J.C."/>
            <person name="Stielow J.B."/>
            <person name="Sun H."/>
            <person name="Kurtzman C.P."/>
            <person name="Blackwell M."/>
            <person name="Grigoriev I.V."/>
            <person name="Jeffries T.W."/>
        </authorList>
    </citation>
    <scope>NUCLEOTIDE SEQUENCE [LARGE SCALE GENOMIC DNA]</scope>
    <source>
        <strain evidence="13">DSM 1968</strain>
    </source>
</reference>
<evidence type="ECO:0000313" key="13">
    <source>
        <dbReference type="Proteomes" id="UP000095038"/>
    </source>
</evidence>
<dbReference type="AlphaFoldDB" id="A0A1D2VDD9"/>
<comment type="subunit">
    <text evidence="10">Monomer.</text>
</comment>
<evidence type="ECO:0000256" key="2">
    <source>
        <dbReference type="ARBA" id="ARBA00022490"/>
    </source>
</evidence>
<dbReference type="Gene3D" id="3.30.300.110">
    <property type="entry name" value="Met-10+ protein-like domains"/>
    <property type="match status" value="1"/>
</dbReference>
<dbReference type="Pfam" id="PF02475">
    <property type="entry name" value="TRM5-TYW2_MTfase"/>
    <property type="match status" value="1"/>
</dbReference>
<keyword evidence="6 10" id="KW-0819">tRNA processing</keyword>
<dbReference type="FunCoup" id="A0A1D2VDD9">
    <property type="interactions" value="1120"/>
</dbReference>
<evidence type="ECO:0000256" key="6">
    <source>
        <dbReference type="ARBA" id="ARBA00022694"/>
    </source>
</evidence>
<keyword evidence="3 10" id="KW-0489">Methyltransferase</keyword>
<feature type="binding site" evidence="10">
    <location>
        <begin position="271"/>
        <end position="272"/>
    </location>
    <ligand>
        <name>S-adenosyl-L-methionine</name>
        <dbReference type="ChEBI" id="CHEBI:59789"/>
    </ligand>
</feature>
<feature type="binding site" evidence="10">
    <location>
        <position position="233"/>
    </location>
    <ligand>
        <name>S-adenosyl-L-methionine</name>
        <dbReference type="ChEBI" id="CHEBI:59789"/>
    </ligand>
</feature>
<gene>
    <name evidence="10" type="primary">TRM5</name>
    <name evidence="12" type="ORF">ASCRUDRAFT_37084</name>
</gene>
<keyword evidence="5 10" id="KW-0949">S-adenosyl-L-methionine</keyword>
<keyword evidence="2 10" id="KW-0963">Cytoplasm</keyword>
<dbReference type="GeneID" id="30964372"/>
<dbReference type="RefSeq" id="XP_020045962.1">
    <property type="nucleotide sequence ID" value="XM_020190736.1"/>
</dbReference>
<dbReference type="Pfam" id="PF25133">
    <property type="entry name" value="TYW2_N_2"/>
    <property type="match status" value="1"/>
</dbReference>
<dbReference type="EC" id="2.1.1.228" evidence="10"/>
<comment type="subcellular location">
    <subcellularLocation>
        <location evidence="10">Mitochondrion matrix</location>
    </subcellularLocation>
    <subcellularLocation>
        <location evidence="10">Nucleus</location>
    </subcellularLocation>
    <subcellularLocation>
        <location evidence="10">Cytoplasm</location>
    </subcellularLocation>
    <text evidence="10">Predominantly in the mitochondria and in the nucleus.</text>
</comment>
<dbReference type="InterPro" id="IPR025792">
    <property type="entry name" value="tRNA_Gua_MeTrfase_euk"/>
</dbReference>
<dbReference type="GO" id="GO:0005634">
    <property type="term" value="C:nucleus"/>
    <property type="evidence" value="ECO:0007669"/>
    <property type="project" value="UniProtKB-SubCell"/>
</dbReference>
<keyword evidence="13" id="KW-1185">Reference proteome</keyword>
<feature type="binding site" evidence="10">
    <location>
        <begin position="299"/>
        <end position="300"/>
    </location>
    <ligand>
        <name>S-adenosyl-L-methionine</name>
        <dbReference type="ChEBI" id="CHEBI:59789"/>
    </ligand>
</feature>
<evidence type="ECO:0000256" key="9">
    <source>
        <dbReference type="ARBA" id="ARBA00047783"/>
    </source>
</evidence>
<feature type="binding site" evidence="10">
    <location>
        <position position="361"/>
    </location>
    <ligand>
        <name>S-adenosyl-L-methionine</name>
        <dbReference type="ChEBI" id="CHEBI:59789"/>
    </ligand>
</feature>
<dbReference type="OrthoDB" id="408788at2759"/>
<protein>
    <recommendedName>
        <fullName evidence="10">tRNA (guanine(37)-N1)-methyltransferase</fullName>
        <ecNumber evidence="10">2.1.1.228</ecNumber>
    </recommendedName>
    <alternativeName>
        <fullName evidence="10">M1G-methyltransferase</fullName>
    </alternativeName>
    <alternativeName>
        <fullName evidence="10">tRNA [GM37] methyltransferase</fullName>
    </alternativeName>
    <alternativeName>
        <fullName evidence="10">tRNA methyltransferase 5</fullName>
    </alternativeName>
</protein>
<dbReference type="Proteomes" id="UP000095038">
    <property type="component" value="Unassembled WGS sequence"/>
</dbReference>
<evidence type="ECO:0000256" key="4">
    <source>
        <dbReference type="ARBA" id="ARBA00022679"/>
    </source>
</evidence>
<evidence type="ECO:0000256" key="10">
    <source>
        <dbReference type="HAMAP-Rule" id="MF_03152"/>
    </source>
</evidence>
<dbReference type="STRING" id="1344418.A0A1D2VDD9"/>
<dbReference type="SUPFAM" id="SSF53335">
    <property type="entry name" value="S-adenosyl-L-methionine-dependent methyltransferases"/>
    <property type="match status" value="1"/>
</dbReference>
<dbReference type="GO" id="GO:0002939">
    <property type="term" value="P:tRNA N1-guanine methylation"/>
    <property type="evidence" value="ECO:0007669"/>
    <property type="project" value="EnsemblFungi"/>
</dbReference>
<evidence type="ECO:0000313" key="12">
    <source>
        <dbReference type="EMBL" id="ODV59655.1"/>
    </source>
</evidence>
<evidence type="ECO:0000256" key="8">
    <source>
        <dbReference type="ARBA" id="ARBA00023242"/>
    </source>
</evidence>
<dbReference type="InterPro" id="IPR029063">
    <property type="entry name" value="SAM-dependent_MTases_sf"/>
</dbReference>
<accession>A0A1D2VDD9</accession>
<dbReference type="Gene3D" id="3.40.50.150">
    <property type="entry name" value="Vaccinia Virus protein VP39"/>
    <property type="match status" value="1"/>
</dbReference>
<dbReference type="PANTHER" id="PTHR23245">
    <property type="entry name" value="TRNA METHYLTRANSFERASE"/>
    <property type="match status" value="1"/>
</dbReference>
<comment type="catalytic activity">
    <reaction evidence="9 10">
        <text>guanosine(37) in tRNA + S-adenosyl-L-methionine = N(1)-methylguanosine(37) in tRNA + S-adenosyl-L-homocysteine + H(+)</text>
        <dbReference type="Rhea" id="RHEA:36899"/>
        <dbReference type="Rhea" id="RHEA-COMP:10145"/>
        <dbReference type="Rhea" id="RHEA-COMP:10147"/>
        <dbReference type="ChEBI" id="CHEBI:15378"/>
        <dbReference type="ChEBI" id="CHEBI:57856"/>
        <dbReference type="ChEBI" id="CHEBI:59789"/>
        <dbReference type="ChEBI" id="CHEBI:73542"/>
        <dbReference type="ChEBI" id="CHEBI:74269"/>
        <dbReference type="EC" id="2.1.1.228"/>
    </reaction>
</comment>
<comment type="similarity">
    <text evidence="1">Belongs to the class I-like SAM-binding methyltransferase superfamily. TRM5/TYW2 family.</text>
</comment>
<comment type="function">
    <text evidence="10">Specifically methylates the N1 position of guanosine-37 in various cytoplasmic and mitochondrial tRNAs. Methylation is not dependent on the nature of the nucleoside 5' of the target nucleoside. This is the first step in the biosynthesis of wybutosine (yW), a modified base adjacent to the anticodon of tRNAs and required for accurate decoding.</text>
</comment>
<keyword evidence="8 10" id="KW-0539">Nucleus</keyword>
<dbReference type="InParanoid" id="A0A1D2VDD9"/>
<dbReference type="HAMAP" id="MF_03152">
    <property type="entry name" value="TRM5"/>
    <property type="match status" value="1"/>
</dbReference>
<evidence type="ECO:0000256" key="1">
    <source>
        <dbReference type="ARBA" id="ARBA00009775"/>
    </source>
</evidence>
<dbReference type="InterPro" id="IPR056743">
    <property type="entry name" value="TRM5-TYW2-like_MTfase"/>
</dbReference>
<comment type="similarity">
    <text evidence="10">Belongs to the TRM5 / TYW2 family.</text>
</comment>
<dbReference type="InterPro" id="IPR030382">
    <property type="entry name" value="MeTrfase_TRM5/TYW2"/>
</dbReference>
<evidence type="ECO:0000256" key="5">
    <source>
        <dbReference type="ARBA" id="ARBA00022691"/>
    </source>
</evidence>
<keyword evidence="7 10" id="KW-0496">Mitochondrion</keyword>